<dbReference type="EMBL" id="MF417888">
    <property type="protein sequence ID" value="ASN69317.1"/>
    <property type="molecule type" value="Genomic_DNA"/>
</dbReference>
<accession>A0A2H4J7K5</accession>
<sequence length="60" mass="6912">MREKIEAVINSDLSGYAIEKHCKTVSQNTVSSLRTGKYEIDNLRFKTCEELSKVYDDLIK</sequence>
<gene>
    <name evidence="1" type="ORF">9S3_65</name>
</gene>
<name>A0A2H4J7K5_9CAUD</name>
<organism evidence="1">
    <name type="scientific">uncultured Caudovirales phage</name>
    <dbReference type="NCBI Taxonomy" id="2100421"/>
    <lineage>
        <taxon>Viruses</taxon>
        <taxon>Duplodnaviria</taxon>
        <taxon>Heunggongvirae</taxon>
        <taxon>Uroviricota</taxon>
        <taxon>Caudoviricetes</taxon>
        <taxon>Peduoviridae</taxon>
        <taxon>Maltschvirus</taxon>
        <taxon>Maltschvirus maltsch</taxon>
    </lineage>
</organism>
<reference evidence="1" key="1">
    <citation type="submission" date="2017-06" db="EMBL/GenBank/DDBJ databases">
        <title>Novel phages from South African skin metaviromes.</title>
        <authorList>
            <person name="van Zyl L.J."/>
            <person name="Abrahams Y."/>
            <person name="Stander E.A."/>
            <person name="Kirby B.M."/>
            <person name="Clavaud C."/>
            <person name="Farcet C."/>
            <person name="Breton L."/>
            <person name="Trindade M.I."/>
        </authorList>
    </citation>
    <scope>NUCLEOTIDE SEQUENCE</scope>
</reference>
<protein>
    <recommendedName>
        <fullName evidence="2">DNA-binding protein</fullName>
    </recommendedName>
</protein>
<proteinExistence type="predicted"/>
<evidence type="ECO:0000313" key="1">
    <source>
        <dbReference type="EMBL" id="ASN69317.1"/>
    </source>
</evidence>
<evidence type="ECO:0008006" key="2">
    <source>
        <dbReference type="Google" id="ProtNLM"/>
    </source>
</evidence>